<sequence>MGKNKKKTGKKAKRQPHVENIDETANEHEAVLNPVNGHDSIEIFTEADVVGGVDNVGAKKEELSEGADRQEVGDDLTTDEVASSENKKADDEIKVLKEEIKRLNLELDAKKSEETFNEGPKDELANVIKERDEFKTQYDTLLSKISSMKSIFNKMKEAQKQLEEVQEQLTEYESQNLKLKKKLEATKTENSELQSAIVTLNKEIEHLENEQENAEDVFLEYESSVEALQGEKHDIIEAHNKELNTYRKEKDQLSVQIQELMIILENNKQDISDLRTERDELKQALESHESEKAVLQNSVNDLELKIEETDSKRQEEGREKDLEVKALRSQLDTELEAHNNDIQILENLKKQIEDMREDVSMKEKYEEESKQHILQIGKLRHEAIILNEHLTKALAMLKKSSDSESVDKELISNLLISFVSILRADPRKFEVLELLSNFLNWDEDKKQQAGLISNNDQSRNSSAVSRTESFVSLWTNYLEKESEKD</sequence>
<feature type="compositionally biased region" description="Basic and acidic residues" evidence="5">
    <location>
        <begin position="60"/>
        <end position="72"/>
    </location>
</feature>
<feature type="coiled-coil region" evidence="4">
    <location>
        <begin position="148"/>
        <end position="382"/>
    </location>
</feature>
<keyword evidence="3 4" id="KW-0175">Coiled coil</keyword>
<dbReference type="RefSeq" id="XP_056085216.1">
    <property type="nucleotide sequence ID" value="XM_056231394.1"/>
</dbReference>
<dbReference type="AlphaFoldDB" id="A0AA35J9Y9"/>
<dbReference type="GO" id="GO:0006888">
    <property type="term" value="P:endoplasmic reticulum to Golgi vesicle-mediated transport"/>
    <property type="evidence" value="ECO:0007669"/>
    <property type="project" value="TreeGrafter"/>
</dbReference>
<evidence type="ECO:0000313" key="7">
    <source>
        <dbReference type="EMBL" id="CAI4051934.1"/>
    </source>
</evidence>
<feature type="compositionally biased region" description="Basic and acidic residues" evidence="5">
    <location>
        <begin position="16"/>
        <end position="25"/>
    </location>
</feature>
<keyword evidence="2" id="KW-0333">Golgi apparatus</keyword>
<reference evidence="7" key="1">
    <citation type="submission" date="2022-10" db="EMBL/GenBank/DDBJ databases">
        <authorList>
            <person name="Byrne P K."/>
        </authorList>
    </citation>
    <scope>NUCLEOTIDE SEQUENCE</scope>
    <source>
        <strain evidence="7">IFO1802</strain>
    </source>
</reference>
<dbReference type="GO" id="GO:0005794">
    <property type="term" value="C:Golgi apparatus"/>
    <property type="evidence" value="ECO:0007669"/>
    <property type="project" value="UniProtKB-SubCell"/>
</dbReference>
<dbReference type="GeneID" id="80927241"/>
<evidence type="ECO:0000259" key="6">
    <source>
        <dbReference type="PROSITE" id="PS50913"/>
    </source>
</evidence>
<dbReference type="PANTHER" id="PTHR18921:SF2">
    <property type="entry name" value="THYROID RECEPTOR-INTERACTING PROTEIN 11"/>
    <property type="match status" value="1"/>
</dbReference>
<evidence type="ECO:0000313" key="8">
    <source>
        <dbReference type="Proteomes" id="UP001162087"/>
    </source>
</evidence>
<name>A0AA35J9Y9_SACK1</name>
<evidence type="ECO:0000256" key="3">
    <source>
        <dbReference type="ARBA" id="ARBA00023054"/>
    </source>
</evidence>
<organism evidence="7 8">
    <name type="scientific">Saccharomyces kudriavzevii (strain ATCC MYA-4449 / AS 2.2408 / CBS 8840 / NBRC 1802 / NCYC 2889)</name>
    <name type="common">Yeast</name>
    <dbReference type="NCBI Taxonomy" id="226230"/>
    <lineage>
        <taxon>Eukaryota</taxon>
        <taxon>Fungi</taxon>
        <taxon>Dikarya</taxon>
        <taxon>Ascomycota</taxon>
        <taxon>Saccharomycotina</taxon>
        <taxon>Saccharomycetes</taxon>
        <taxon>Saccharomycetales</taxon>
        <taxon>Saccharomycetaceae</taxon>
        <taxon>Saccharomyces</taxon>
    </lineage>
</organism>
<dbReference type="Pfam" id="PF10375">
    <property type="entry name" value="GRAB"/>
    <property type="match status" value="1"/>
</dbReference>
<protein>
    <recommendedName>
        <fullName evidence="6">GRIP domain-containing protein</fullName>
    </recommendedName>
</protein>
<evidence type="ECO:0000256" key="5">
    <source>
        <dbReference type="SAM" id="MobiDB-lite"/>
    </source>
</evidence>
<dbReference type="Proteomes" id="UP001162087">
    <property type="component" value="Chromosome 15"/>
</dbReference>
<evidence type="ECO:0000256" key="2">
    <source>
        <dbReference type="ARBA" id="ARBA00023034"/>
    </source>
</evidence>
<comment type="subcellular location">
    <subcellularLocation>
        <location evidence="1">Golgi apparatus</location>
    </subcellularLocation>
</comment>
<dbReference type="InterPro" id="IPR019459">
    <property type="entry name" value="GRAB"/>
</dbReference>
<evidence type="ECO:0000256" key="1">
    <source>
        <dbReference type="ARBA" id="ARBA00004555"/>
    </source>
</evidence>
<feature type="region of interest" description="Disordered" evidence="5">
    <location>
        <begin position="1"/>
        <end position="25"/>
    </location>
</feature>
<dbReference type="GO" id="GO:0031267">
    <property type="term" value="F:small GTPase binding"/>
    <property type="evidence" value="ECO:0007669"/>
    <property type="project" value="TreeGrafter"/>
</dbReference>
<dbReference type="InterPro" id="IPR000237">
    <property type="entry name" value="GRIP_dom"/>
</dbReference>
<feature type="compositionally biased region" description="Basic residues" evidence="5">
    <location>
        <begin position="1"/>
        <end position="15"/>
    </location>
</feature>
<evidence type="ECO:0000256" key="4">
    <source>
        <dbReference type="SAM" id="Coils"/>
    </source>
</evidence>
<keyword evidence="8" id="KW-1185">Reference proteome</keyword>
<feature type="domain" description="GRIP" evidence="6">
    <location>
        <begin position="401"/>
        <end position="452"/>
    </location>
</feature>
<dbReference type="PROSITE" id="PS50913">
    <property type="entry name" value="GRIP"/>
    <property type="match status" value="1"/>
</dbReference>
<proteinExistence type="predicted"/>
<dbReference type="GO" id="GO:0007030">
    <property type="term" value="P:Golgi organization"/>
    <property type="evidence" value="ECO:0007669"/>
    <property type="project" value="TreeGrafter"/>
</dbReference>
<gene>
    <name evidence="7" type="primary">SKDI15G3590</name>
    <name evidence="7" type="ORF">SKDI_15G3590</name>
</gene>
<dbReference type="Gene3D" id="1.10.287.1490">
    <property type="match status" value="1"/>
</dbReference>
<dbReference type="EMBL" id="OX365910">
    <property type="protein sequence ID" value="CAI4051934.1"/>
    <property type="molecule type" value="Genomic_DNA"/>
</dbReference>
<feature type="region of interest" description="Disordered" evidence="5">
    <location>
        <begin position="60"/>
        <end position="88"/>
    </location>
</feature>
<dbReference type="PANTHER" id="PTHR18921">
    <property type="entry name" value="MYOSIN HEAVY CHAIN - RELATED"/>
    <property type="match status" value="1"/>
</dbReference>
<accession>A0AA35J9Y9</accession>